<dbReference type="SMART" id="SM01043">
    <property type="entry name" value="BTAD"/>
    <property type="match status" value="1"/>
</dbReference>
<organism evidence="2 3">
    <name type="scientific">Eiseniibacteriota bacterium</name>
    <dbReference type="NCBI Taxonomy" id="2212470"/>
    <lineage>
        <taxon>Bacteria</taxon>
        <taxon>Candidatus Eiseniibacteriota</taxon>
    </lineage>
</organism>
<dbReference type="InterPro" id="IPR016032">
    <property type="entry name" value="Sig_transdc_resp-reg_C-effctor"/>
</dbReference>
<evidence type="ECO:0000313" key="3">
    <source>
        <dbReference type="Proteomes" id="UP000777784"/>
    </source>
</evidence>
<dbReference type="GO" id="GO:0003677">
    <property type="term" value="F:DNA binding"/>
    <property type="evidence" value="ECO:0007669"/>
    <property type="project" value="InterPro"/>
</dbReference>
<protein>
    <recommendedName>
        <fullName evidence="1">Bacterial transcriptional activator domain-containing protein</fullName>
    </recommendedName>
</protein>
<dbReference type="InterPro" id="IPR019734">
    <property type="entry name" value="TPR_rpt"/>
</dbReference>
<dbReference type="Proteomes" id="UP000777784">
    <property type="component" value="Unassembled WGS sequence"/>
</dbReference>
<dbReference type="InterPro" id="IPR011990">
    <property type="entry name" value="TPR-like_helical_dom_sf"/>
</dbReference>
<comment type="caution">
    <text evidence="2">The sequence shown here is derived from an EMBL/GenBank/DDBJ whole genome shotgun (WGS) entry which is preliminary data.</text>
</comment>
<dbReference type="SMART" id="SM00028">
    <property type="entry name" value="TPR"/>
    <property type="match status" value="4"/>
</dbReference>
<dbReference type="InterPro" id="IPR051677">
    <property type="entry name" value="AfsR-DnrI-RedD_regulator"/>
</dbReference>
<dbReference type="SUPFAM" id="SSF52540">
    <property type="entry name" value="P-loop containing nucleoside triphosphate hydrolases"/>
    <property type="match status" value="1"/>
</dbReference>
<dbReference type="Gene3D" id="1.25.40.10">
    <property type="entry name" value="Tetratricopeptide repeat domain"/>
    <property type="match status" value="3"/>
</dbReference>
<accession>A0A948RW48</accession>
<dbReference type="InterPro" id="IPR036388">
    <property type="entry name" value="WH-like_DNA-bd_sf"/>
</dbReference>
<dbReference type="PANTHER" id="PTHR35807:SF2">
    <property type="entry name" value="TRANSCRIPTIONAL ACTIVATOR DOMAIN"/>
    <property type="match status" value="1"/>
</dbReference>
<dbReference type="Pfam" id="PF25873">
    <property type="entry name" value="WHD_MalT"/>
    <property type="match status" value="1"/>
</dbReference>
<dbReference type="InterPro" id="IPR027417">
    <property type="entry name" value="P-loop_NTPase"/>
</dbReference>
<dbReference type="Gene3D" id="1.10.10.10">
    <property type="entry name" value="Winged helix-like DNA-binding domain superfamily/Winged helix DNA-binding domain"/>
    <property type="match status" value="1"/>
</dbReference>
<reference evidence="2" key="1">
    <citation type="submission" date="2021-05" db="EMBL/GenBank/DDBJ databases">
        <title>Energy efficiency and biological interactions define the core microbiome of deep oligotrophic groundwater.</title>
        <authorList>
            <person name="Mehrshad M."/>
            <person name="Lopez-Fernandez M."/>
            <person name="Bell E."/>
            <person name="Bernier-Latmani R."/>
            <person name="Bertilsson S."/>
            <person name="Dopson M."/>
        </authorList>
    </citation>
    <scope>NUCLEOTIDE SEQUENCE</scope>
    <source>
        <strain evidence="2">Modern_marine.mb.64</strain>
    </source>
</reference>
<name>A0A948RW48_UNCEI</name>
<dbReference type="InterPro" id="IPR059106">
    <property type="entry name" value="WHD_MalT"/>
</dbReference>
<dbReference type="SUPFAM" id="SSF46894">
    <property type="entry name" value="C-terminal effector domain of the bipartite response regulators"/>
    <property type="match status" value="1"/>
</dbReference>
<dbReference type="Gene3D" id="3.40.50.300">
    <property type="entry name" value="P-loop containing nucleotide triphosphate hydrolases"/>
    <property type="match status" value="1"/>
</dbReference>
<gene>
    <name evidence="2" type="ORF">KJ970_13605</name>
</gene>
<sequence>MSIPILPAKLNPPPPPAAYIPRERLDRLWTDWRDKRLILITAGAGFGKTSFLSSRARALGGACLWYSVDESDIDLASFLTHLAHLADGRASDAGPPAAGKEASARGISAAEVLASLVGALRVRGPKALLVIDDLHLVRTSPEVQHFLERLIRFSPEEATLALASREPVEFGLAKRLAHGEAATLSAHDLRLTADEVSALYRRRFPDAGHHEPAFQRIVARTEGWAVGVEIFLQNLEEAGAQAIDAALARVAAAGTGWFAYFAEEVLRRLDPQTQDFLCRSALLPRLDPALCDQVFERHDSRMVLERLCERNLFTFASNGAPAGYRYHRLFREFLREQLHRRVSPEEIQQLHRNAARALIQNGAWADALTASVDGGDMDGALCLVERVGEGLLASGQYEAVGNALERIPKQVLRWHPGALFILGRLCDVQAHWQEAQIHYRRALRRSTSGRQRSELLRLLGRLDSRWGRYAASLRCCRRAQAEPGSRHWRTRADILTQIGVSSCELGHIDEAEARLEESIAILRRHHDSIAEARTLCLLAANVYNIRGEFRRGRDTIQQALVTFQRLGERRRIGYALCLHASLTLAAGERREALNLASQGLRLAEAFEYPSVEAHGHQTLGRIAALEGDLARAQTHFEKALQIGGVLGEQEFAVIPRLNLAEISLARGNRHAARRLAVAALAFAASAKTPWQLGRCHLVLGRMEQAPAEADHHWRRAESLFRRMGASYDLHHVLLLRLAAGGLPEPRRDRILQELLAGVAQNEHDALLREVEPDAGAAILVEAVRRGIEIEYAGALLVAFGAGAVPHLKPLLTDAAPAPRARAIELLTLIGGDAARNALAHLAGRTGETGRAAREALDEFTDGSPLPLKIRALGEFEVCVGEHQLTYGGWRSARALRLFLLLLTHRFRWVPRDVILEALWPEIEMEKAINNLRQTLYILRRTLEPHLPKTMPSSYIRFRNEACRLDPGEGFTYDVEDLEAALQQGERHWQAGQRNQARSRLLEALALYRGDFLAESLYEEFAATEREHLRDRVLRAIEHLLELRAAAREWEELALLSRRALALDPYREGHYRYLVLAHLHLGHRREALAGYHDYEAMMINEIGLPPSERMKSLADQVIALGRVPRAKPPARPSAG</sequence>
<evidence type="ECO:0000313" key="2">
    <source>
        <dbReference type="EMBL" id="MBU2691950.1"/>
    </source>
</evidence>
<feature type="domain" description="Bacterial transcriptional activator" evidence="1">
    <location>
        <begin position="972"/>
        <end position="1117"/>
    </location>
</feature>
<evidence type="ECO:0000259" key="1">
    <source>
        <dbReference type="SMART" id="SM01043"/>
    </source>
</evidence>
<dbReference type="InterPro" id="IPR005158">
    <property type="entry name" value="BTAD"/>
</dbReference>
<dbReference type="PANTHER" id="PTHR35807">
    <property type="entry name" value="TRANSCRIPTIONAL REGULATOR REDD-RELATED"/>
    <property type="match status" value="1"/>
</dbReference>
<proteinExistence type="predicted"/>
<dbReference type="AlphaFoldDB" id="A0A948RW48"/>
<dbReference type="EMBL" id="JAHJDP010000077">
    <property type="protein sequence ID" value="MBU2691950.1"/>
    <property type="molecule type" value="Genomic_DNA"/>
</dbReference>
<dbReference type="Pfam" id="PF03704">
    <property type="entry name" value="BTAD"/>
    <property type="match status" value="1"/>
</dbReference>
<dbReference type="SUPFAM" id="SSF48452">
    <property type="entry name" value="TPR-like"/>
    <property type="match status" value="3"/>
</dbReference>
<dbReference type="GO" id="GO:0006355">
    <property type="term" value="P:regulation of DNA-templated transcription"/>
    <property type="evidence" value="ECO:0007669"/>
    <property type="project" value="InterPro"/>
</dbReference>